<dbReference type="STRING" id="2880.D7G8Z1"/>
<keyword evidence="11" id="KW-1185">Reference proteome</keyword>
<accession>D7G8Z1</accession>
<dbReference type="SUPFAM" id="SSF103506">
    <property type="entry name" value="Mitochondrial carrier"/>
    <property type="match status" value="1"/>
</dbReference>
<dbReference type="InParanoid" id="D7G8Z1"/>
<keyword evidence="3 9" id="KW-0813">Transport</keyword>
<evidence type="ECO:0008006" key="12">
    <source>
        <dbReference type="Google" id="ProtNLM"/>
    </source>
</evidence>
<evidence type="ECO:0000256" key="2">
    <source>
        <dbReference type="ARBA" id="ARBA00006375"/>
    </source>
</evidence>
<feature type="repeat" description="Solcar" evidence="8">
    <location>
        <begin position="23"/>
        <end position="105"/>
    </location>
</feature>
<evidence type="ECO:0000313" key="10">
    <source>
        <dbReference type="EMBL" id="CBJ28152.1"/>
    </source>
</evidence>
<dbReference type="Pfam" id="PF00153">
    <property type="entry name" value="Mito_carr"/>
    <property type="match status" value="3"/>
</dbReference>
<dbReference type="EMBL" id="FN649735">
    <property type="protein sequence ID" value="CBJ28152.1"/>
    <property type="molecule type" value="Genomic_DNA"/>
</dbReference>
<dbReference type="Gene3D" id="1.50.40.10">
    <property type="entry name" value="Mitochondrial carrier domain"/>
    <property type="match status" value="1"/>
</dbReference>
<dbReference type="GO" id="GO:0015093">
    <property type="term" value="F:ferrous iron transmembrane transporter activity"/>
    <property type="evidence" value="ECO:0007669"/>
    <property type="project" value="TreeGrafter"/>
</dbReference>
<keyword evidence="5" id="KW-1133">Transmembrane helix</keyword>
<dbReference type="GO" id="GO:0031966">
    <property type="term" value="C:mitochondrial membrane"/>
    <property type="evidence" value="ECO:0007669"/>
    <property type="project" value="UniProtKB-SubCell"/>
</dbReference>
<dbReference type="PANTHER" id="PTHR45758:SF4">
    <property type="entry name" value="MITOFERRIN-1"/>
    <property type="match status" value="1"/>
</dbReference>
<evidence type="ECO:0000313" key="11">
    <source>
        <dbReference type="Proteomes" id="UP000002630"/>
    </source>
</evidence>
<dbReference type="PROSITE" id="PS50920">
    <property type="entry name" value="SOLCAR"/>
    <property type="match status" value="2"/>
</dbReference>
<evidence type="ECO:0000256" key="9">
    <source>
        <dbReference type="RuleBase" id="RU000488"/>
    </source>
</evidence>
<dbReference type="EMBL" id="FN649181">
    <property type="protein sequence ID" value="CBJ28152.1"/>
    <property type="molecule type" value="Genomic_DNA"/>
</dbReference>
<evidence type="ECO:0000256" key="3">
    <source>
        <dbReference type="ARBA" id="ARBA00022448"/>
    </source>
</evidence>
<evidence type="ECO:0000256" key="8">
    <source>
        <dbReference type="PROSITE-ProRule" id="PRU00282"/>
    </source>
</evidence>
<comment type="similarity">
    <text evidence="2 9">Belongs to the mitochondrial carrier (TC 2.A.29) family.</text>
</comment>
<evidence type="ECO:0000256" key="6">
    <source>
        <dbReference type="ARBA" id="ARBA00023128"/>
    </source>
</evidence>
<dbReference type="Proteomes" id="UP000002630">
    <property type="component" value="Linkage Group LG10"/>
</dbReference>
<dbReference type="OMA" id="MNIPYGC"/>
<feature type="repeat" description="Solcar" evidence="8">
    <location>
        <begin position="112"/>
        <end position="243"/>
    </location>
</feature>
<protein>
    <recommendedName>
        <fullName evidence="12">Mitochondrial carrier protein</fullName>
    </recommendedName>
</protein>
<name>D7G8Z1_ECTSI</name>
<keyword evidence="7 8" id="KW-0472">Membrane</keyword>
<proteinExistence type="inferred from homology"/>
<gene>
    <name evidence="10" type="ORF">Esi_0094_0012</name>
</gene>
<dbReference type="eggNOG" id="KOG0760">
    <property type="taxonomic scope" value="Eukaryota"/>
</dbReference>
<evidence type="ECO:0000256" key="7">
    <source>
        <dbReference type="ARBA" id="ARBA00023136"/>
    </source>
</evidence>
<dbReference type="InterPro" id="IPR023395">
    <property type="entry name" value="MCP_dom_sf"/>
</dbReference>
<keyword evidence="6" id="KW-0496">Mitochondrion</keyword>
<keyword evidence="4 8" id="KW-0812">Transmembrane</keyword>
<dbReference type="GO" id="GO:0048250">
    <property type="term" value="P:iron import into the mitochondrion"/>
    <property type="evidence" value="ECO:0007669"/>
    <property type="project" value="TreeGrafter"/>
</dbReference>
<dbReference type="OrthoDB" id="43906at2759"/>
<organism evidence="10 11">
    <name type="scientific">Ectocarpus siliculosus</name>
    <name type="common">Brown alga</name>
    <name type="synonym">Conferva siliculosa</name>
    <dbReference type="NCBI Taxonomy" id="2880"/>
    <lineage>
        <taxon>Eukaryota</taxon>
        <taxon>Sar</taxon>
        <taxon>Stramenopiles</taxon>
        <taxon>Ochrophyta</taxon>
        <taxon>PX clade</taxon>
        <taxon>Phaeophyceae</taxon>
        <taxon>Ectocarpales</taxon>
        <taxon>Ectocarpaceae</taxon>
        <taxon>Ectocarpus</taxon>
    </lineage>
</organism>
<dbReference type="InterPro" id="IPR018108">
    <property type="entry name" value="MCP_transmembrane"/>
</dbReference>
<evidence type="ECO:0000256" key="4">
    <source>
        <dbReference type="ARBA" id="ARBA00022692"/>
    </source>
</evidence>
<evidence type="ECO:0000256" key="1">
    <source>
        <dbReference type="ARBA" id="ARBA00004225"/>
    </source>
</evidence>
<comment type="subcellular location">
    <subcellularLocation>
        <location evidence="1">Mitochondrion membrane</location>
        <topology evidence="1">Multi-pass membrane protein</topology>
    </subcellularLocation>
</comment>
<evidence type="ECO:0000256" key="5">
    <source>
        <dbReference type="ARBA" id="ARBA00022989"/>
    </source>
</evidence>
<sequence>MPDFSLISAPSPQDRLGVNQPGHQPTGAAVAGAAATVFHDAVMTPMDVVKQRLQLGYHKGMLDCVLTIQRTEGTQAFYRSFPTTLFMNIPYGCVMVAVNESLKHVMRPAGDYDTKTFLLAGSGAGAVAAVATNPLDVVKTRLQTQAFRGAAAPLAARSEGFAAPKEGATGTGLHSAAARCATGRCGADKPVVTLQYQGLVDAVRQIHATEGAAGFFRGALPRLLVHMPSVAISWTTYETVKVWLSEGASRGGR</sequence>
<dbReference type="PANTHER" id="PTHR45758">
    <property type="entry name" value="MITOFERRIN-1-RELATED"/>
    <property type="match status" value="1"/>
</dbReference>
<dbReference type="AlphaFoldDB" id="D7G8Z1"/>
<reference evidence="10 11" key="1">
    <citation type="journal article" date="2010" name="Nature">
        <title>The Ectocarpus genome and the independent evolution of multicellularity in brown algae.</title>
        <authorList>
            <person name="Cock J.M."/>
            <person name="Sterck L."/>
            <person name="Rouze P."/>
            <person name="Scornet D."/>
            <person name="Allen A.E."/>
            <person name="Amoutzias G."/>
            <person name="Anthouard V."/>
            <person name="Artiguenave F."/>
            <person name="Aury J.M."/>
            <person name="Badger J.H."/>
            <person name="Beszteri B."/>
            <person name="Billiau K."/>
            <person name="Bonnet E."/>
            <person name="Bothwell J.H."/>
            <person name="Bowler C."/>
            <person name="Boyen C."/>
            <person name="Brownlee C."/>
            <person name="Carrano C.J."/>
            <person name="Charrier B."/>
            <person name="Cho G.Y."/>
            <person name="Coelho S.M."/>
            <person name="Collen J."/>
            <person name="Corre E."/>
            <person name="Da Silva C."/>
            <person name="Delage L."/>
            <person name="Delaroque N."/>
            <person name="Dittami S.M."/>
            <person name="Doulbeau S."/>
            <person name="Elias M."/>
            <person name="Farnham G."/>
            <person name="Gachon C.M."/>
            <person name="Gschloessl B."/>
            <person name="Heesch S."/>
            <person name="Jabbari K."/>
            <person name="Jubin C."/>
            <person name="Kawai H."/>
            <person name="Kimura K."/>
            <person name="Kloareg B."/>
            <person name="Kupper F.C."/>
            <person name="Lang D."/>
            <person name="Le Bail A."/>
            <person name="Leblanc C."/>
            <person name="Lerouge P."/>
            <person name="Lohr M."/>
            <person name="Lopez P.J."/>
            <person name="Martens C."/>
            <person name="Maumus F."/>
            <person name="Michel G."/>
            <person name="Miranda-Saavedra D."/>
            <person name="Morales J."/>
            <person name="Moreau H."/>
            <person name="Motomura T."/>
            <person name="Nagasato C."/>
            <person name="Napoli C.A."/>
            <person name="Nelson D.R."/>
            <person name="Nyvall-Collen P."/>
            <person name="Peters A.F."/>
            <person name="Pommier C."/>
            <person name="Potin P."/>
            <person name="Poulain J."/>
            <person name="Quesneville H."/>
            <person name="Read B."/>
            <person name="Rensing S.A."/>
            <person name="Ritter A."/>
            <person name="Rousvoal S."/>
            <person name="Samanta M."/>
            <person name="Samson G."/>
            <person name="Schroeder D.C."/>
            <person name="Segurens B."/>
            <person name="Strittmatter M."/>
            <person name="Tonon T."/>
            <person name="Tregear J.W."/>
            <person name="Valentin K."/>
            <person name="von Dassow P."/>
            <person name="Yamagishi T."/>
            <person name="Van de Peer Y."/>
            <person name="Wincker P."/>
        </authorList>
    </citation>
    <scope>NUCLEOTIDE SEQUENCE [LARGE SCALE GENOMIC DNA]</scope>
    <source>
        <strain evidence="11">Ec32 / CCAP1310/4</strain>
    </source>
</reference>